<protein>
    <submittedName>
        <fullName evidence="3">Uncharacterized protein</fullName>
    </submittedName>
</protein>
<evidence type="ECO:0000256" key="1">
    <source>
        <dbReference type="SAM" id="MobiDB-lite"/>
    </source>
</evidence>
<dbReference type="Proteomes" id="UP000232101">
    <property type="component" value="Unassembled WGS sequence"/>
</dbReference>
<accession>A0A2M9QA56</accession>
<feature type="transmembrane region" description="Helical" evidence="2">
    <location>
        <begin position="6"/>
        <end position="24"/>
    </location>
</feature>
<sequence>MNIVTIIGASVLGIISIISVFLGFKAYRGYRLNKYGDHEDEILGKVEKYEYVVGSISKGVHVGSSIGKAVNSMSNKTNHEEVKNLDSGSSLRSAAISFNKREQDKERGGSNGVWSPTTTQIFASSLESSTNNNCDTGSVFDTENSSFSTSNDSGFSSGSNSGGWGCD</sequence>
<evidence type="ECO:0000256" key="2">
    <source>
        <dbReference type="SAM" id="Phobius"/>
    </source>
</evidence>
<evidence type="ECO:0000313" key="4">
    <source>
        <dbReference type="Proteomes" id="UP000232101"/>
    </source>
</evidence>
<dbReference type="AlphaFoldDB" id="A0A2M9QA56"/>
<name>A0A2M9QA56_9BACI</name>
<feature type="region of interest" description="Disordered" evidence="1">
    <location>
        <begin position="144"/>
        <end position="167"/>
    </location>
</feature>
<feature type="compositionally biased region" description="Low complexity" evidence="1">
    <location>
        <begin position="144"/>
        <end position="159"/>
    </location>
</feature>
<dbReference type="EMBL" id="PHQY01000322">
    <property type="protein sequence ID" value="PJO44954.1"/>
    <property type="molecule type" value="Genomic_DNA"/>
</dbReference>
<dbReference type="RefSeq" id="WP_100542243.1">
    <property type="nucleotide sequence ID" value="NZ_PHQY01000322.1"/>
</dbReference>
<reference evidence="3 4" key="1">
    <citation type="submission" date="2017-11" db="EMBL/GenBank/DDBJ databases">
        <title>Bacterial isolate from king chilli rhizosphere.</title>
        <authorList>
            <person name="Takhelmayum P."/>
            <person name="Sarangthem I."/>
        </authorList>
    </citation>
    <scope>NUCLEOTIDE SEQUENCE [LARGE SCALE GENOMIC DNA]</scope>
    <source>
        <strain evidence="4">t26</strain>
    </source>
</reference>
<keyword evidence="2" id="KW-0472">Membrane</keyword>
<gene>
    <name evidence="3" type="ORF">CWD94_04520</name>
</gene>
<proteinExistence type="predicted"/>
<keyword evidence="2" id="KW-1133">Transmembrane helix</keyword>
<evidence type="ECO:0000313" key="3">
    <source>
        <dbReference type="EMBL" id="PJO44954.1"/>
    </source>
</evidence>
<keyword evidence="2" id="KW-0812">Transmembrane</keyword>
<organism evidence="3 4">
    <name type="scientific">Lysinibacillus xylanilyticus</name>
    <dbReference type="NCBI Taxonomy" id="582475"/>
    <lineage>
        <taxon>Bacteria</taxon>
        <taxon>Bacillati</taxon>
        <taxon>Bacillota</taxon>
        <taxon>Bacilli</taxon>
        <taxon>Bacillales</taxon>
        <taxon>Bacillaceae</taxon>
        <taxon>Lysinibacillus</taxon>
    </lineage>
</organism>
<comment type="caution">
    <text evidence="3">The sequence shown here is derived from an EMBL/GenBank/DDBJ whole genome shotgun (WGS) entry which is preliminary data.</text>
</comment>